<evidence type="ECO:0000313" key="1">
    <source>
        <dbReference type="EMBL" id="KAL0487621.1"/>
    </source>
</evidence>
<proteinExistence type="predicted"/>
<keyword evidence="2" id="KW-1185">Reference proteome</keyword>
<evidence type="ECO:0000313" key="2">
    <source>
        <dbReference type="Proteomes" id="UP001431209"/>
    </source>
</evidence>
<sequence length="82" mass="9312">MGSRVFRGESNNDIALFTDSSGKEFVKEKLRKLYGEQLTSQNLEEFAQVLSNKELLKKVYLHTNFTVGKAVTEKDNRIGVTN</sequence>
<dbReference type="Proteomes" id="UP001431209">
    <property type="component" value="Unassembled WGS sequence"/>
</dbReference>
<dbReference type="EMBL" id="JAOPGA020001357">
    <property type="protein sequence ID" value="KAL0487621.1"/>
    <property type="molecule type" value="Genomic_DNA"/>
</dbReference>
<accession>A0AAW2ZEM7</accession>
<name>A0AAW2ZEM7_9EUKA</name>
<dbReference type="AlphaFoldDB" id="A0AAW2ZEM7"/>
<protein>
    <submittedName>
        <fullName evidence="1">GlmM</fullName>
    </submittedName>
</protein>
<gene>
    <name evidence="1" type="ORF">AKO1_000238</name>
</gene>
<comment type="caution">
    <text evidence="1">The sequence shown here is derived from an EMBL/GenBank/DDBJ whole genome shotgun (WGS) entry which is preliminary data.</text>
</comment>
<reference evidence="1 2" key="1">
    <citation type="submission" date="2024-03" db="EMBL/GenBank/DDBJ databases">
        <title>The Acrasis kona genome and developmental transcriptomes reveal deep origins of eukaryotic multicellular pathways.</title>
        <authorList>
            <person name="Sheikh S."/>
            <person name="Fu C.-J."/>
            <person name="Brown M.W."/>
            <person name="Baldauf S.L."/>
        </authorList>
    </citation>
    <scope>NUCLEOTIDE SEQUENCE [LARGE SCALE GENOMIC DNA]</scope>
    <source>
        <strain evidence="1 2">ATCC MYA-3509</strain>
    </source>
</reference>
<organism evidence="1 2">
    <name type="scientific">Acrasis kona</name>
    <dbReference type="NCBI Taxonomy" id="1008807"/>
    <lineage>
        <taxon>Eukaryota</taxon>
        <taxon>Discoba</taxon>
        <taxon>Heterolobosea</taxon>
        <taxon>Tetramitia</taxon>
        <taxon>Eutetramitia</taxon>
        <taxon>Acrasidae</taxon>
        <taxon>Acrasis</taxon>
    </lineage>
</organism>